<reference evidence="2" key="3">
    <citation type="submission" date="2021-06" db="EMBL/GenBank/DDBJ databases">
        <title>Genomic Description and Analysis of Intracellular Bacteria, Candidatus Berkiella cookevillensis and Candidatus Berkiella aquae.</title>
        <authorList>
            <person name="Kidane D.T."/>
            <person name="Mehari Y.T."/>
            <person name="Rice F.C."/>
            <person name="Arivett B.A."/>
            <person name="Farone A.L."/>
            <person name="Berk S.G."/>
            <person name="Farone M.B."/>
        </authorList>
    </citation>
    <scope>NUCLEOTIDE SEQUENCE</scope>
    <source>
        <strain evidence="2">HT99</strain>
    </source>
</reference>
<evidence type="ECO:0000313" key="3">
    <source>
        <dbReference type="Proteomes" id="UP000051497"/>
    </source>
</evidence>
<comment type="caution">
    <text evidence="1">The sequence shown here is derived from an EMBL/GenBank/DDBJ whole genome shotgun (WGS) entry which is preliminary data.</text>
</comment>
<name>A0A0Q9YRW3_9GAMM</name>
<gene>
    <name evidence="2" type="ORF">HT99x_009900</name>
    <name evidence="1" type="ORF">HT99x_02537</name>
</gene>
<dbReference type="Proteomes" id="UP000051497">
    <property type="component" value="Unassembled WGS sequence"/>
</dbReference>
<protein>
    <submittedName>
        <fullName evidence="1">Uncharacterized protein</fullName>
    </submittedName>
</protein>
<evidence type="ECO:0000313" key="2">
    <source>
        <dbReference type="EMBL" id="MCS5711742.1"/>
    </source>
</evidence>
<keyword evidence="3" id="KW-1185">Reference proteome</keyword>
<reference evidence="1" key="1">
    <citation type="submission" date="2015-09" db="EMBL/GenBank/DDBJ databases">
        <title>Draft Genome Sequences of Two Novel Amoeba-resistant Intranuclear Bacteria, Candidatus Berkiella cookevillensis and Candidatus Berkiella aquae.</title>
        <authorList>
            <person name="Mehari Y.T."/>
            <person name="Arivett B.A."/>
            <person name="Farone A.L."/>
            <person name="Gunderson J.H."/>
            <person name="Farone M.B."/>
        </authorList>
    </citation>
    <scope>NUCLEOTIDE SEQUENCE [LARGE SCALE GENOMIC DNA]</scope>
    <source>
        <strain evidence="1">HT99</strain>
    </source>
</reference>
<dbReference type="EMBL" id="LKAJ01000012">
    <property type="protein sequence ID" value="KRG20434.1"/>
    <property type="molecule type" value="Genomic_DNA"/>
</dbReference>
<sequence>MTKRKRNEIEREIEQEFLDQGLDINHATIEEIEEFFAEMPHLDCPSLDDLMDQGYTITDAKTFIMMHHKLICPSMEELMLEGYSKEDAAKQLLYTHVEEAEECLADYYENEANDVQEPFWEDQPLAYEEEIPLASLEVPLESIEESASEGMYFNFTNLFVESEFIEHEQEHADLTQSQIVEVTTPTP</sequence>
<proteinExistence type="predicted"/>
<dbReference type="EMBL" id="LKAJ02000001">
    <property type="protein sequence ID" value="MCS5711742.1"/>
    <property type="molecule type" value="Genomic_DNA"/>
</dbReference>
<reference evidence="2" key="2">
    <citation type="journal article" date="2016" name="Genome Announc.">
        <title>Draft Genome Sequences of Two Novel Amoeba-Resistant Intranuclear Bacteria, 'Candidatus Berkiella cookevillensis' and 'Candidatus Berkiella aquae'.</title>
        <authorList>
            <person name="Mehari Y.T."/>
            <person name="Arivett B.A."/>
            <person name="Farone A.L."/>
            <person name="Gunderson J.H."/>
            <person name="Farone M.B."/>
        </authorList>
    </citation>
    <scope>NUCLEOTIDE SEQUENCE</scope>
    <source>
        <strain evidence="2">HT99</strain>
    </source>
</reference>
<dbReference type="STRING" id="295108.HT99x_02537"/>
<dbReference type="AlphaFoldDB" id="A0A0Q9YRW3"/>
<dbReference type="RefSeq" id="WP_075067143.1">
    <property type="nucleotide sequence ID" value="NZ_LKAJ02000001.1"/>
</dbReference>
<organism evidence="1">
    <name type="scientific">Candidatus Berkiella aquae</name>
    <dbReference type="NCBI Taxonomy" id="295108"/>
    <lineage>
        <taxon>Bacteria</taxon>
        <taxon>Pseudomonadati</taxon>
        <taxon>Pseudomonadota</taxon>
        <taxon>Gammaproteobacteria</taxon>
        <taxon>Candidatus Berkiellales</taxon>
        <taxon>Candidatus Berkiellaceae</taxon>
        <taxon>Candidatus Berkiella</taxon>
    </lineage>
</organism>
<accession>A0A0Q9YRW3</accession>
<evidence type="ECO:0000313" key="1">
    <source>
        <dbReference type="EMBL" id="KRG20434.1"/>
    </source>
</evidence>